<evidence type="ECO:0000313" key="2">
    <source>
        <dbReference type="EMBL" id="KAF2106546.1"/>
    </source>
</evidence>
<dbReference type="Proteomes" id="UP000799770">
    <property type="component" value="Unassembled WGS sequence"/>
</dbReference>
<feature type="signal peptide" evidence="1">
    <location>
        <begin position="1"/>
        <end position="17"/>
    </location>
</feature>
<reference evidence="2" key="1">
    <citation type="journal article" date="2020" name="Stud. Mycol.">
        <title>101 Dothideomycetes genomes: a test case for predicting lifestyles and emergence of pathogens.</title>
        <authorList>
            <person name="Haridas S."/>
            <person name="Albert R."/>
            <person name="Binder M."/>
            <person name="Bloem J."/>
            <person name="Labutti K."/>
            <person name="Salamov A."/>
            <person name="Andreopoulos B."/>
            <person name="Baker S."/>
            <person name="Barry K."/>
            <person name="Bills G."/>
            <person name="Bluhm B."/>
            <person name="Cannon C."/>
            <person name="Castanera R."/>
            <person name="Culley D."/>
            <person name="Daum C."/>
            <person name="Ezra D."/>
            <person name="Gonzalez J."/>
            <person name="Henrissat B."/>
            <person name="Kuo A."/>
            <person name="Liang C."/>
            <person name="Lipzen A."/>
            <person name="Lutzoni F."/>
            <person name="Magnuson J."/>
            <person name="Mondo S."/>
            <person name="Nolan M."/>
            <person name="Ohm R."/>
            <person name="Pangilinan J."/>
            <person name="Park H.-J."/>
            <person name="Ramirez L."/>
            <person name="Alfaro M."/>
            <person name="Sun H."/>
            <person name="Tritt A."/>
            <person name="Yoshinaga Y."/>
            <person name="Zwiers L.-H."/>
            <person name="Turgeon B."/>
            <person name="Goodwin S."/>
            <person name="Spatafora J."/>
            <person name="Crous P."/>
            <person name="Grigoriev I."/>
        </authorList>
    </citation>
    <scope>NUCLEOTIDE SEQUENCE</scope>
    <source>
        <strain evidence="2">CBS 627.86</strain>
    </source>
</reference>
<evidence type="ECO:0000256" key="1">
    <source>
        <dbReference type="SAM" id="SignalP"/>
    </source>
</evidence>
<keyword evidence="1" id="KW-0732">Signal</keyword>
<organism evidence="2 3">
    <name type="scientific">Lophiotrema nucula</name>
    <dbReference type="NCBI Taxonomy" id="690887"/>
    <lineage>
        <taxon>Eukaryota</taxon>
        <taxon>Fungi</taxon>
        <taxon>Dikarya</taxon>
        <taxon>Ascomycota</taxon>
        <taxon>Pezizomycotina</taxon>
        <taxon>Dothideomycetes</taxon>
        <taxon>Pleosporomycetidae</taxon>
        <taxon>Pleosporales</taxon>
        <taxon>Lophiotremataceae</taxon>
        <taxon>Lophiotrema</taxon>
    </lineage>
</organism>
<protein>
    <submittedName>
        <fullName evidence="2">Uncharacterized protein</fullName>
    </submittedName>
</protein>
<feature type="chain" id="PRO_5025356669" evidence="1">
    <location>
        <begin position="18"/>
        <end position="204"/>
    </location>
</feature>
<dbReference type="EMBL" id="ML977361">
    <property type="protein sequence ID" value="KAF2106546.1"/>
    <property type="molecule type" value="Genomic_DNA"/>
</dbReference>
<name>A0A6A5YHJ3_9PLEO</name>
<accession>A0A6A5YHJ3</accession>
<proteinExistence type="predicted"/>
<sequence>MRITFATTLILASITIASPVASTGYCRPGRKTYIANYDDLPFTEPGPNPIGSYEGLTYNIFQVDQYDFFIPPTSGDKWAMAFGGSGNFSDASQVDSSPSARQPHSSFALQSFSFACVSGVPQPECAITVYGYRTAGGSLKRIITYPRLDSGHPVEDYIMNATTFSREWTNLRSVGFSIARADNGGDMFGGLALDDVKYTISSGC</sequence>
<evidence type="ECO:0000313" key="3">
    <source>
        <dbReference type="Proteomes" id="UP000799770"/>
    </source>
</evidence>
<keyword evidence="3" id="KW-1185">Reference proteome</keyword>
<dbReference type="AlphaFoldDB" id="A0A6A5YHJ3"/>
<gene>
    <name evidence="2" type="ORF">BDV96DRAFT_607239</name>
</gene>
<dbReference type="OrthoDB" id="3861746at2759"/>